<dbReference type="PANTHER" id="PTHR43735:SF3">
    <property type="entry name" value="FERROPTOSIS SUPPRESSOR PROTEIN 1"/>
    <property type="match status" value="1"/>
</dbReference>
<dbReference type="Pfam" id="PF07992">
    <property type="entry name" value="Pyr_redox_2"/>
    <property type="match status" value="1"/>
</dbReference>
<dbReference type="InterPro" id="IPR023753">
    <property type="entry name" value="FAD/NAD-binding_dom"/>
</dbReference>
<evidence type="ECO:0000259" key="5">
    <source>
        <dbReference type="Pfam" id="PF07992"/>
    </source>
</evidence>
<dbReference type="GO" id="GO:0004174">
    <property type="term" value="F:electron-transferring-flavoprotein dehydrogenase activity"/>
    <property type="evidence" value="ECO:0007669"/>
    <property type="project" value="TreeGrafter"/>
</dbReference>
<dbReference type="EMBL" id="JBAMMX010000007">
    <property type="protein sequence ID" value="KAK6936264.1"/>
    <property type="molecule type" value="Genomic_DNA"/>
</dbReference>
<dbReference type="Gene3D" id="3.50.50.100">
    <property type="match status" value="1"/>
</dbReference>
<sequence>KIKTLNQLNSILILGGGPTGVELAGERAVDFPDKKVTLVHSGSRLLEFIGPEASNKALEWLKLSLTNPLIWTLLLMKPKHSRLHQGRLSKLIAIFLGIGRPVASTWLKDTILVENLDQHARLMVDEFFRVRGWRNIFVIGDITDIREPKQGYLAQKRALLLAKNLKLLMSGGKESKMTPHEVKSKKAIVSLDDVRTN</sequence>
<keyword evidence="7" id="KW-1185">Reference proteome</keyword>
<keyword evidence="4" id="KW-0560">Oxidoreductase</keyword>
<organism evidence="6 7">
    <name type="scientific">Dillenia turbinata</name>
    <dbReference type="NCBI Taxonomy" id="194707"/>
    <lineage>
        <taxon>Eukaryota</taxon>
        <taxon>Viridiplantae</taxon>
        <taxon>Streptophyta</taxon>
        <taxon>Embryophyta</taxon>
        <taxon>Tracheophyta</taxon>
        <taxon>Spermatophyta</taxon>
        <taxon>Magnoliopsida</taxon>
        <taxon>eudicotyledons</taxon>
        <taxon>Gunneridae</taxon>
        <taxon>Pentapetalae</taxon>
        <taxon>Dilleniales</taxon>
        <taxon>Dilleniaceae</taxon>
        <taxon>Dillenia</taxon>
    </lineage>
</organism>
<evidence type="ECO:0000256" key="4">
    <source>
        <dbReference type="ARBA" id="ARBA00023002"/>
    </source>
</evidence>
<accession>A0AAN8VM23</accession>
<protein>
    <submittedName>
        <fullName evidence="6">FAD/NAD(P)-binding domain</fullName>
    </submittedName>
</protein>
<dbReference type="PANTHER" id="PTHR43735">
    <property type="entry name" value="APOPTOSIS-INDUCING FACTOR 1"/>
    <property type="match status" value="1"/>
</dbReference>
<comment type="similarity">
    <text evidence="1">Belongs to the FAD-dependent oxidoreductase family.</text>
</comment>
<dbReference type="GO" id="GO:0005737">
    <property type="term" value="C:cytoplasm"/>
    <property type="evidence" value="ECO:0007669"/>
    <property type="project" value="TreeGrafter"/>
</dbReference>
<keyword evidence="2" id="KW-0285">Flavoprotein</keyword>
<evidence type="ECO:0000256" key="3">
    <source>
        <dbReference type="ARBA" id="ARBA00022827"/>
    </source>
</evidence>
<comment type="caution">
    <text evidence="6">The sequence shown here is derived from an EMBL/GenBank/DDBJ whole genome shotgun (WGS) entry which is preliminary data.</text>
</comment>
<keyword evidence="3" id="KW-0274">FAD</keyword>
<evidence type="ECO:0000256" key="2">
    <source>
        <dbReference type="ARBA" id="ARBA00022630"/>
    </source>
</evidence>
<dbReference type="GO" id="GO:0050660">
    <property type="term" value="F:flavin adenine dinucleotide binding"/>
    <property type="evidence" value="ECO:0007669"/>
    <property type="project" value="TreeGrafter"/>
</dbReference>
<reference evidence="6 7" key="1">
    <citation type="submission" date="2023-12" db="EMBL/GenBank/DDBJ databases">
        <title>A high-quality genome assembly for Dillenia turbinata (Dilleniales).</title>
        <authorList>
            <person name="Chanderbali A."/>
        </authorList>
    </citation>
    <scope>NUCLEOTIDE SEQUENCE [LARGE SCALE GENOMIC DNA]</scope>
    <source>
        <strain evidence="6">LSX21</strain>
        <tissue evidence="6">Leaf</tissue>
    </source>
</reference>
<dbReference type="AlphaFoldDB" id="A0AAN8VM23"/>
<feature type="domain" description="FAD/NAD(P)-binding" evidence="5">
    <location>
        <begin position="7"/>
        <end position="156"/>
    </location>
</feature>
<feature type="non-terminal residue" evidence="6">
    <location>
        <position position="1"/>
    </location>
</feature>
<gene>
    <name evidence="6" type="ORF">RJ641_033294</name>
</gene>
<evidence type="ECO:0000313" key="6">
    <source>
        <dbReference type="EMBL" id="KAK6936264.1"/>
    </source>
</evidence>
<proteinExistence type="inferred from homology"/>
<name>A0AAN8VM23_9MAGN</name>
<dbReference type="InterPro" id="IPR036188">
    <property type="entry name" value="FAD/NAD-bd_sf"/>
</dbReference>
<evidence type="ECO:0000313" key="7">
    <source>
        <dbReference type="Proteomes" id="UP001370490"/>
    </source>
</evidence>
<dbReference type="SUPFAM" id="SSF51905">
    <property type="entry name" value="FAD/NAD(P)-binding domain"/>
    <property type="match status" value="1"/>
</dbReference>
<evidence type="ECO:0000256" key="1">
    <source>
        <dbReference type="ARBA" id="ARBA00006442"/>
    </source>
</evidence>
<dbReference type="Proteomes" id="UP001370490">
    <property type="component" value="Unassembled WGS sequence"/>
</dbReference>